<evidence type="ECO:0000313" key="6">
    <source>
        <dbReference type="Proteomes" id="UP000275385"/>
    </source>
</evidence>
<keyword evidence="2" id="KW-0489">Methyltransferase</keyword>
<dbReference type="InterPro" id="IPR008854">
    <property type="entry name" value="TPMT"/>
</dbReference>
<dbReference type="PROSITE" id="PS51585">
    <property type="entry name" value="SAM_MT_TPMT"/>
    <property type="match status" value="1"/>
</dbReference>
<keyword evidence="6" id="KW-1185">Reference proteome</keyword>
<keyword evidence="3" id="KW-0808">Transferase</keyword>
<proteinExistence type="predicted"/>
<keyword evidence="1" id="KW-0597">Phosphoprotein</keyword>
<dbReference type="EMBL" id="QVQW01000055">
    <property type="protein sequence ID" value="RKU42518.1"/>
    <property type="molecule type" value="Genomic_DNA"/>
</dbReference>
<accession>A0A420Y3R6</accession>
<keyword evidence="4" id="KW-0949">S-adenosyl-L-methionine</keyword>
<evidence type="ECO:0000313" key="5">
    <source>
        <dbReference type="EMBL" id="RKU42518.1"/>
    </source>
</evidence>
<comment type="caution">
    <text evidence="5">The sequence shown here is derived from an EMBL/GenBank/DDBJ whole genome shotgun (WGS) entry which is preliminary data.</text>
</comment>
<name>A0A420Y3R6_9PEZI</name>
<dbReference type="GO" id="GO:0008757">
    <property type="term" value="F:S-adenosylmethionine-dependent methyltransferase activity"/>
    <property type="evidence" value="ECO:0007669"/>
    <property type="project" value="InterPro"/>
</dbReference>
<evidence type="ECO:0000256" key="2">
    <source>
        <dbReference type="ARBA" id="ARBA00022603"/>
    </source>
</evidence>
<evidence type="ECO:0000256" key="4">
    <source>
        <dbReference type="ARBA" id="ARBA00022691"/>
    </source>
</evidence>
<dbReference type="AlphaFoldDB" id="A0A420Y3R6"/>
<organism evidence="5 6">
    <name type="scientific">Coniochaeta pulveracea</name>
    <dbReference type="NCBI Taxonomy" id="177199"/>
    <lineage>
        <taxon>Eukaryota</taxon>
        <taxon>Fungi</taxon>
        <taxon>Dikarya</taxon>
        <taxon>Ascomycota</taxon>
        <taxon>Pezizomycotina</taxon>
        <taxon>Sordariomycetes</taxon>
        <taxon>Sordariomycetidae</taxon>
        <taxon>Coniochaetales</taxon>
        <taxon>Coniochaetaceae</taxon>
        <taxon>Coniochaeta</taxon>
    </lineage>
</organism>
<evidence type="ECO:0000256" key="1">
    <source>
        <dbReference type="ARBA" id="ARBA00022553"/>
    </source>
</evidence>
<dbReference type="Pfam" id="PF05724">
    <property type="entry name" value="TPMT"/>
    <property type="match status" value="1"/>
</dbReference>
<protein>
    <recommendedName>
        <fullName evidence="7">S-adenosyl-L-methionine-dependent methyltransferase</fullName>
    </recommendedName>
</protein>
<dbReference type="GO" id="GO:0032259">
    <property type="term" value="P:methylation"/>
    <property type="evidence" value="ECO:0007669"/>
    <property type="project" value="UniProtKB-KW"/>
</dbReference>
<dbReference type="OrthoDB" id="276151at2759"/>
<dbReference type="Gene3D" id="3.40.50.150">
    <property type="entry name" value="Vaccinia Virus protein VP39"/>
    <property type="match status" value="1"/>
</dbReference>
<dbReference type="CDD" id="cd02440">
    <property type="entry name" value="AdoMet_MTases"/>
    <property type="match status" value="1"/>
</dbReference>
<dbReference type="PANTHER" id="PTHR32183">
    <property type="match status" value="1"/>
</dbReference>
<evidence type="ECO:0000256" key="3">
    <source>
        <dbReference type="ARBA" id="ARBA00022679"/>
    </source>
</evidence>
<gene>
    <name evidence="5" type="ORF">DL546_003887</name>
</gene>
<dbReference type="STRING" id="177199.A0A420Y3R6"/>
<dbReference type="Proteomes" id="UP000275385">
    <property type="component" value="Unassembled WGS sequence"/>
</dbReference>
<dbReference type="InterPro" id="IPR029063">
    <property type="entry name" value="SAM-dependent_MTases_sf"/>
</dbReference>
<dbReference type="PANTHER" id="PTHR32183:SF6">
    <property type="entry name" value="CYSTEINE SULFINATE DESULFINASE_CYSTEINE DESULFURASE AND RELATED ENZYMES"/>
    <property type="match status" value="1"/>
</dbReference>
<dbReference type="SUPFAM" id="SSF53335">
    <property type="entry name" value="S-adenosyl-L-methionine-dependent methyltransferases"/>
    <property type="match status" value="1"/>
</dbReference>
<evidence type="ECO:0008006" key="7">
    <source>
        <dbReference type="Google" id="ProtNLM"/>
    </source>
</evidence>
<reference evidence="5 6" key="1">
    <citation type="submission" date="2018-08" db="EMBL/GenBank/DDBJ databases">
        <title>Draft genome of the lignicolous fungus Coniochaeta pulveracea.</title>
        <authorList>
            <person name="Borstlap C.J."/>
            <person name="De Witt R.N."/>
            <person name="Botha A."/>
            <person name="Volschenk H."/>
        </authorList>
    </citation>
    <scope>NUCLEOTIDE SEQUENCE [LARGE SCALE GENOMIC DNA]</scope>
    <source>
        <strain evidence="5 6">CAB683</strain>
    </source>
</reference>
<sequence>MPVQQRLLSHFAGRTDRGSQGSGWAELWDNDESDLWDRGQPSVALIDWIESRPDSLPKPAHGRRLRALVPGCGKGYDVAMLALHGFDVFGLEISSIGGKTAEAYVEKELADPHEYNFASSDAAPRNGIGKVEIIVGDFFDRLWEQNTVDDGTTGFDLIYDYTFLCALPAMLRKDWARRMSELLTPQGVLVCLEFPLYKGADEPGPPWPLKGVYWNLLAEGGDGTPKEAEAATRSSNGMFVRVAYFKPPRSHSNGRGTDMLSVWRRKD</sequence>